<evidence type="ECO:0000313" key="4">
    <source>
        <dbReference type="Proteomes" id="UP000829354"/>
    </source>
</evidence>
<feature type="region of interest" description="Disordered" evidence="1">
    <location>
        <begin position="427"/>
        <end position="480"/>
    </location>
</feature>
<evidence type="ECO:0000259" key="2">
    <source>
        <dbReference type="PROSITE" id="PS00028"/>
    </source>
</evidence>
<feature type="compositionally biased region" description="Basic and acidic residues" evidence="1">
    <location>
        <begin position="189"/>
        <end position="198"/>
    </location>
</feature>
<reference evidence="3 4" key="1">
    <citation type="submission" date="2022-04" db="EMBL/GenBank/DDBJ databases">
        <title>Chromosome-level reference genomes for two strains of Caenorhabditis briggsae: an improved platform for comparative genomics.</title>
        <authorList>
            <person name="Stevens L."/>
            <person name="Andersen E."/>
        </authorList>
    </citation>
    <scope>NUCLEOTIDE SEQUENCE [LARGE SCALE GENOMIC DNA]</scope>
    <source>
        <strain evidence="3">VX34</strain>
        <tissue evidence="3">Whole-organism</tissue>
    </source>
</reference>
<feature type="region of interest" description="Disordered" evidence="1">
    <location>
        <begin position="77"/>
        <end position="245"/>
    </location>
</feature>
<feature type="compositionally biased region" description="Polar residues" evidence="1">
    <location>
        <begin position="428"/>
        <end position="437"/>
    </location>
</feature>
<accession>A0AAE9EQ62</accession>
<dbReference type="EMBL" id="CP092622">
    <property type="protein sequence ID" value="UMM24849.1"/>
    <property type="molecule type" value="Genomic_DNA"/>
</dbReference>
<feature type="compositionally biased region" description="Basic and acidic residues" evidence="1">
    <location>
        <begin position="109"/>
        <end position="124"/>
    </location>
</feature>
<dbReference type="PROSITE" id="PS00028">
    <property type="entry name" value="ZINC_FINGER_C2H2_1"/>
    <property type="match status" value="1"/>
</dbReference>
<name>A0AAE9EQ62_CAEBR</name>
<keyword evidence="4" id="KW-1185">Reference proteome</keyword>
<evidence type="ECO:0000313" key="3">
    <source>
        <dbReference type="EMBL" id="UMM24849.1"/>
    </source>
</evidence>
<proteinExistence type="predicted"/>
<dbReference type="InterPro" id="IPR013087">
    <property type="entry name" value="Znf_C2H2_type"/>
</dbReference>
<feature type="compositionally biased region" description="Low complexity" evidence="1">
    <location>
        <begin position="201"/>
        <end position="211"/>
    </location>
</feature>
<sequence>MGKTNDSVQKRYRNVRADPAHLSHYLCYFCGKLMSNRMDYQVHMLKVHEVMSQTYQLWSDHTMDTLGLRWSETKGIDDREVPCSLPPSPLSRESKARNSEDDDEDYVYEDEKPAKKRRKDEARRAMAVKQKQAAEDQRRKAEAAAEERQKKAEEKRLEKNRRDAERRKNEATKRAIQQQQQQAAMLAAQEREQKDQTAKRLSLMEMGELEMQGMPIVDDKKKRKRPESTPKRQPRVRQNSEDDQEVIDLVTSIMAESKKKEASSQEVIEEDLTPEIVDRKPFDYSKATTKYCKVCKKGNHYTFPSLFEHYQDHHHAVIKSFDYYGYFNKKLIGKKHLLERDFCQRCMIQFPRVRDYYTHMIQYHIHESVRCQLDFENANNADVEVRMVFRDRILTLGYNFYFQEDQQTASSSDIADFQAATIPAEVNEPSTSASQQAHFYEHNHDEPMEVGQPIQLEQPPSDSGLTEVNPNDVKPEPSFF</sequence>
<feature type="compositionally biased region" description="Basic and acidic residues" evidence="1">
    <location>
        <begin position="132"/>
        <end position="173"/>
    </location>
</feature>
<feature type="domain" description="C2H2-type" evidence="2">
    <location>
        <begin position="27"/>
        <end position="48"/>
    </location>
</feature>
<gene>
    <name evidence="3" type="ORF">L5515_004891</name>
</gene>
<protein>
    <recommendedName>
        <fullName evidence="2">C2H2-type domain-containing protein</fullName>
    </recommendedName>
</protein>
<evidence type="ECO:0000256" key="1">
    <source>
        <dbReference type="SAM" id="MobiDB-lite"/>
    </source>
</evidence>
<feature type="compositionally biased region" description="Polar residues" evidence="1">
    <location>
        <begin position="458"/>
        <end position="469"/>
    </location>
</feature>
<dbReference type="AlphaFoldDB" id="A0AAE9EQ62"/>
<feature type="compositionally biased region" description="Low complexity" evidence="1">
    <location>
        <begin position="175"/>
        <end position="188"/>
    </location>
</feature>
<dbReference type="Proteomes" id="UP000829354">
    <property type="component" value="Chromosome III"/>
</dbReference>
<organism evidence="3 4">
    <name type="scientific">Caenorhabditis briggsae</name>
    <dbReference type="NCBI Taxonomy" id="6238"/>
    <lineage>
        <taxon>Eukaryota</taxon>
        <taxon>Metazoa</taxon>
        <taxon>Ecdysozoa</taxon>
        <taxon>Nematoda</taxon>
        <taxon>Chromadorea</taxon>
        <taxon>Rhabditida</taxon>
        <taxon>Rhabditina</taxon>
        <taxon>Rhabditomorpha</taxon>
        <taxon>Rhabditoidea</taxon>
        <taxon>Rhabditidae</taxon>
        <taxon>Peloderinae</taxon>
        <taxon>Caenorhabditis</taxon>
    </lineage>
</organism>